<feature type="domain" description="Laminin EGF-like" evidence="16">
    <location>
        <begin position="443"/>
        <end position="494"/>
    </location>
</feature>
<protein>
    <recommendedName>
        <fullName evidence="21">Laminin subunit beta-4</fullName>
    </recommendedName>
</protein>
<feature type="compositionally biased region" description="Pro residues" evidence="14">
    <location>
        <begin position="562"/>
        <end position="574"/>
    </location>
</feature>
<feature type="disulfide bond" evidence="12">
    <location>
        <begin position="1226"/>
        <end position="1240"/>
    </location>
</feature>
<dbReference type="Pfam" id="PF24999">
    <property type="entry name" value="LAMB4"/>
    <property type="match status" value="1"/>
</dbReference>
<evidence type="ECO:0000256" key="12">
    <source>
        <dbReference type="PROSITE-ProRule" id="PRU00460"/>
    </source>
</evidence>
<feature type="disulfide bond" evidence="12">
    <location>
        <begin position="960"/>
        <end position="974"/>
    </location>
</feature>
<keyword evidence="2" id="KW-0964">Secreted</keyword>
<evidence type="ECO:0000256" key="13">
    <source>
        <dbReference type="SAM" id="Coils"/>
    </source>
</evidence>
<dbReference type="FunFam" id="2.10.25.10:FF:000065">
    <property type="entry name" value="Laminin subunit beta 1"/>
    <property type="match status" value="1"/>
</dbReference>
<dbReference type="PRINTS" id="PR00011">
    <property type="entry name" value="EGFLAMININ"/>
</dbReference>
<dbReference type="Pfam" id="PF24973">
    <property type="entry name" value="EGF_LMN_ATRN"/>
    <property type="match status" value="1"/>
</dbReference>
<feature type="disulfide bond" evidence="12">
    <location>
        <begin position="466"/>
        <end position="475"/>
    </location>
</feature>
<sequence length="1817" mass="202412">MFSLFILISLVPGAFLQEECSVNSCHPVLGDLMVGRAAQLSASSTCGLDGPQNYCILGYLEEEKKCFNCDSRQPYHLYNQQSHRIENVITTFDPERRMKWWQSENGLHEVSIQLNLETLFQFSHLVLTFKSFRPAAMLVERSKDYGQTWKVFRYFAEDCASHFPWVSQGPAKSIDDVICDNKYSGLEPSTDGEVVLKALDPSFNIENPYAPHIQEQITMTNLRLKFTRLITLGDTLFERQKSNVQDKYYYALYEMVVRGSCFCHGHASMCMPVDGSRGDAFSEPGMIHGRCVCQHNTVGTNCEKCQEFYNDAPWRPASQNNPHVCRRCNCHGHSETCHFDIVQYQASGGISGGVCENCQHDRVGPHCEQCRPYHYQDPQLPLDDPRGCIPCDCNPSGSLENGLCDPVSGRCLCKENVAGERCDRCKFGFYGLRQEDPTGCQRCMCNFLGSVLTPYPCDQVTGRCVCQSLATGPLCDECLPGYWGLGNTVYPCSPCNCDQGGSYSSICSSVDGQCQCRPNMQGRSCSEPAPGHFLSALDFYLYEAENAAPLLQGSSLLRPTKCPGPQPTKRPKPIPIEHPESQPTERPEPLPTERPQPQPTDLPACEEYYNQQGYDIKYQNGRLVLRRRIRYRRQDQISVPLVPGSALQILPRERTTNMPITWTGLGFMRVMDGAGLRFTVDNLPDSLAYQLVIRYEPESPDDWMASVRIIPLSAGDAGCTTDPTGEKTLLLPGASRVAILDPRVCLNAGGRYYVDITFSRQTHLNSQCSYYTLIDSMGLIPTLESVQDFCSQSELESFQRFRCVELSSEQNVLPEVCEGLIRSLSARLHNGAMACRCNLQGSRSLFCSKFGGLCDCKPNVIGRCCNSCAPLTFGFGSNGCAPCDCDPRGSVSQLCDQVRGQCPCLREVGGRRCDQCRPGYYGFPLCRPCECNGLATLCDQVTGACQDCRDHSTGLRCERCVEGFYGDPTSREPCEPCLCPDLLSSGRFFARTCNKDPESGRLSCDCLHGHIGLRCDSCSAGFYGQLTRPGDVCRRCMCNNNIDLADSEACDSVTGECLRCLHNTQGPRCQNCRPGYYGNALSQDCKECSCDRRGTEVTQCPLGKPCFCDSLTGQCPCRAGAAGTLCDECADGFWKFQGESVCQPCKCDPTNSLSNHCDKVTGQCPCRTEFGGRQCDACGENHFGNPDLQCVSCDCNMEGANRPACDPFTGECLCRIGVMGIFCDECAPGYDQVFPACTPCHPCAVHLGENVTDIQLDVQRMHTLVTRYGNQPEDSGRLQRMLEMHSELDNLANLTGTSMPLLMAAEMQCRILSELKDTIDPNTILVDPMSILNTEINNIRHEFKNLLSNLTHNISKHQSVDLGNLQKVLDEIKKHHADFLTDQKKVKMAEIALENSMDTRQEIKNHLANCGHLEKMEQLENEVKVLSVTNLNKNICGAPGDEECSKSDCGGALCRDRSGQRECGGPTCKGSVPVSQNATETAKQVKNEILDLLNKLQDSKIKINETQLMTKDTQQLAEELKKNITDSKERFEREKTGTKELIKRVKDFLIGEMVAPEHIEIVAKAVLDIQLPGSPDDIRSLIQNIRGALTNFTEFDLKTIEDQTKKANELRDKAMEIRDRAKGIDVTDIKKNMEDAENTLNTTEQDLVKAKESNGKTFKLIDEIEKKLNNSETNLNSTRPKEMLMEAIVLKNKTELNREQAKLAKDEADSALLNATDAEKELEEVTRLFNILKEGNTTHDNNDVANERLKNITMEAEKIQKDLTDKFQQITDLENKIQDLINKKEDKAKEVTSLLNEVEEIQRNISLRVAQYSACNT</sequence>
<evidence type="ECO:0000259" key="17">
    <source>
        <dbReference type="PROSITE" id="PS51116"/>
    </source>
</evidence>
<keyword evidence="11 12" id="KW-0424">Laminin EGF-like domain</keyword>
<feature type="compositionally biased region" description="Pro residues" evidence="14">
    <location>
        <begin position="589"/>
        <end position="600"/>
    </location>
</feature>
<evidence type="ECO:0000259" key="16">
    <source>
        <dbReference type="PROSITE" id="PS50027"/>
    </source>
</evidence>
<proteinExistence type="predicted"/>
<dbReference type="CDD" id="cd22301">
    <property type="entry name" value="cc_LAMB4_C"/>
    <property type="match status" value="1"/>
</dbReference>
<dbReference type="Gene3D" id="2.170.300.10">
    <property type="entry name" value="Tie2 ligand-binding domain superfamily"/>
    <property type="match status" value="1"/>
</dbReference>
<dbReference type="FunFam" id="2.10.25.10:FF:000138">
    <property type="entry name" value="Laminin subunit beta 1"/>
    <property type="match status" value="1"/>
</dbReference>
<feature type="disulfide bond" evidence="12">
    <location>
        <begin position="413"/>
        <end position="422"/>
    </location>
</feature>
<dbReference type="GO" id="GO:0007155">
    <property type="term" value="P:cell adhesion"/>
    <property type="evidence" value="ECO:0007669"/>
    <property type="project" value="UniProtKB-KW"/>
</dbReference>
<feature type="disulfide bond" evidence="12">
    <location>
        <begin position="1147"/>
        <end position="1164"/>
    </location>
</feature>
<dbReference type="InterPro" id="IPR000742">
    <property type="entry name" value="EGF"/>
</dbReference>
<dbReference type="SUPFAM" id="SSF57196">
    <property type="entry name" value="EGF/Laminin"/>
    <property type="match status" value="13"/>
</dbReference>
<dbReference type="EMBL" id="JAGEUA010000008">
    <property type="protein sequence ID" value="KAL0968579.1"/>
    <property type="molecule type" value="Genomic_DNA"/>
</dbReference>
<feature type="domain" description="Laminin IV type B" evidence="17">
    <location>
        <begin position="534"/>
        <end position="829"/>
    </location>
</feature>
<feature type="disulfide bond" evidence="12">
    <location>
        <begin position="1145"/>
        <end position="1157"/>
    </location>
</feature>
<dbReference type="FunFam" id="2.170.300.10:FF:000001">
    <property type="entry name" value="Laminin subunit beta-1"/>
    <property type="match status" value="1"/>
</dbReference>
<dbReference type="InterPro" id="IPR056558">
    <property type="entry name" value="LAMB1-4_helical"/>
</dbReference>
<feature type="signal peptide" evidence="15">
    <location>
        <begin position="1"/>
        <end position="16"/>
    </location>
</feature>
<dbReference type="FunFam" id="2.60.120.260:FF:000010">
    <property type="entry name" value="Laminin subunit beta 1"/>
    <property type="match status" value="1"/>
</dbReference>
<feature type="domain" description="Laminin EGF-like" evidence="16">
    <location>
        <begin position="1145"/>
        <end position="1192"/>
    </location>
</feature>
<feature type="disulfide bond" evidence="12">
    <location>
        <begin position="835"/>
        <end position="847"/>
    </location>
</feature>
<evidence type="ECO:0000256" key="4">
    <source>
        <dbReference type="ARBA" id="ARBA00022729"/>
    </source>
</evidence>
<evidence type="ECO:0000256" key="6">
    <source>
        <dbReference type="ARBA" id="ARBA00022869"/>
    </source>
</evidence>
<feature type="region of interest" description="Disordered" evidence="14">
    <location>
        <begin position="556"/>
        <end position="604"/>
    </location>
</feature>
<feature type="coiled-coil region" evidence="13">
    <location>
        <begin position="1600"/>
        <end position="1653"/>
    </location>
</feature>
<comment type="subcellular location">
    <subcellularLocation>
        <location evidence="1">Secreted</location>
        <location evidence="1">Extracellular space</location>
        <location evidence="1">Extracellular matrix</location>
        <location evidence="1">Basement membrane</location>
    </subcellularLocation>
</comment>
<evidence type="ECO:0000256" key="9">
    <source>
        <dbReference type="ARBA" id="ARBA00023157"/>
    </source>
</evidence>
<feature type="disulfide bond" evidence="12">
    <location>
        <begin position="1166"/>
        <end position="1175"/>
    </location>
</feature>
<feature type="disulfide bond" evidence="12">
    <location>
        <begin position="837"/>
        <end position="854"/>
    </location>
</feature>
<dbReference type="Pfam" id="PF00053">
    <property type="entry name" value="EGF_laminin"/>
    <property type="match status" value="12"/>
</dbReference>
<comment type="caution">
    <text evidence="19">The sequence shown here is derived from an EMBL/GenBank/DDBJ whole genome shotgun (WGS) entry which is preliminary data.</text>
</comment>
<feature type="compositionally biased region" description="Basic and acidic residues" evidence="14">
    <location>
        <begin position="575"/>
        <end position="588"/>
    </location>
</feature>
<keyword evidence="6" id="KW-0084">Basement membrane</keyword>
<feature type="disulfide bond" evidence="12">
    <location>
        <begin position="883"/>
        <end position="895"/>
    </location>
</feature>
<feature type="domain" description="Laminin N-terminal" evidence="18">
    <location>
        <begin position="21"/>
        <end position="260"/>
    </location>
</feature>
<dbReference type="FunFam" id="2.10.25.10:FF:000145">
    <property type="entry name" value="Laminin subunit beta 1"/>
    <property type="match status" value="1"/>
</dbReference>
<dbReference type="CDD" id="cd00055">
    <property type="entry name" value="EGF_Lam"/>
    <property type="match status" value="13"/>
</dbReference>
<feature type="disulfide bond" evidence="12">
    <location>
        <begin position="904"/>
        <end position="913"/>
    </location>
</feature>
<evidence type="ECO:0008006" key="21">
    <source>
        <dbReference type="Google" id="ProtNLM"/>
    </source>
</evidence>
<feature type="disulfide bond" evidence="12">
    <location>
        <begin position="948"/>
        <end position="957"/>
    </location>
</feature>
<feature type="disulfide bond" evidence="12">
    <location>
        <begin position="885"/>
        <end position="902"/>
    </location>
</feature>
<evidence type="ECO:0000256" key="11">
    <source>
        <dbReference type="ARBA" id="ARBA00023292"/>
    </source>
</evidence>
<dbReference type="PROSITE" id="PS51117">
    <property type="entry name" value="LAMININ_NTER"/>
    <property type="match status" value="1"/>
</dbReference>
<feature type="domain" description="Laminin EGF-like" evidence="16">
    <location>
        <begin position="1036"/>
        <end position="1087"/>
    </location>
</feature>
<evidence type="ECO:0000313" key="19">
    <source>
        <dbReference type="EMBL" id="KAL0968579.1"/>
    </source>
</evidence>
<dbReference type="PROSITE" id="PS01248">
    <property type="entry name" value="EGF_LAM_1"/>
    <property type="match status" value="4"/>
</dbReference>
<feature type="domain" description="Laminin EGF-like" evidence="16">
    <location>
        <begin position="835"/>
        <end position="882"/>
    </location>
</feature>
<dbReference type="Pfam" id="PF23219">
    <property type="entry name" value="LAMB1"/>
    <property type="match status" value="1"/>
</dbReference>
<dbReference type="FunFam" id="2.10.25.10:FF:000084">
    <property type="entry name" value="Laminin subunit alpha 3"/>
    <property type="match status" value="1"/>
</dbReference>
<dbReference type="FunFam" id="2.10.25.10:FF:000135">
    <property type="entry name" value="Laminin subunit beta 4"/>
    <property type="match status" value="2"/>
</dbReference>
<dbReference type="InterPro" id="IPR050440">
    <property type="entry name" value="Laminin/Netrin_ECM"/>
</dbReference>
<evidence type="ECO:0000256" key="10">
    <source>
        <dbReference type="ARBA" id="ARBA00023180"/>
    </source>
</evidence>
<keyword evidence="20" id="KW-1185">Reference proteome</keyword>
<evidence type="ECO:0000256" key="7">
    <source>
        <dbReference type="ARBA" id="ARBA00022889"/>
    </source>
</evidence>
<dbReference type="PROSITE" id="PS51116">
    <property type="entry name" value="LAMININ_IVB"/>
    <property type="match status" value="1"/>
</dbReference>
<feature type="domain" description="Laminin EGF-like" evidence="16">
    <location>
        <begin position="1088"/>
        <end position="1144"/>
    </location>
</feature>
<feature type="domain" description="Laminin EGF-like" evidence="16">
    <location>
        <begin position="929"/>
        <end position="976"/>
    </location>
</feature>
<dbReference type="InterPro" id="IPR056863">
    <property type="entry name" value="LMN_ATRN_NET-like_EGF"/>
</dbReference>
<feature type="disulfide bond" evidence="12">
    <location>
        <begin position="1117"/>
        <end position="1126"/>
    </location>
</feature>
<dbReference type="Gene3D" id="2.10.25.10">
    <property type="entry name" value="Laminin"/>
    <property type="match status" value="11"/>
</dbReference>
<feature type="disulfide bond" evidence="12">
    <location>
        <begin position="1195"/>
        <end position="1212"/>
    </location>
</feature>
<evidence type="ECO:0000259" key="18">
    <source>
        <dbReference type="PROSITE" id="PS51117"/>
    </source>
</evidence>
<evidence type="ECO:0000256" key="1">
    <source>
        <dbReference type="ARBA" id="ARBA00004302"/>
    </source>
</evidence>
<dbReference type="Proteomes" id="UP001557470">
    <property type="component" value="Unassembled WGS sequence"/>
</dbReference>
<evidence type="ECO:0000256" key="8">
    <source>
        <dbReference type="ARBA" id="ARBA00023054"/>
    </source>
</evidence>
<evidence type="ECO:0000256" key="2">
    <source>
        <dbReference type="ARBA" id="ARBA00022525"/>
    </source>
</evidence>
<dbReference type="FunFam" id="2.10.25.10:FF:000130">
    <property type="entry name" value="Laminin subunit beta 1"/>
    <property type="match status" value="1"/>
</dbReference>
<dbReference type="PANTHER" id="PTHR10574">
    <property type="entry name" value="NETRIN/LAMININ-RELATED"/>
    <property type="match status" value="1"/>
</dbReference>
<evidence type="ECO:0000256" key="15">
    <source>
        <dbReference type="SAM" id="SignalP"/>
    </source>
</evidence>
<dbReference type="InterPro" id="IPR013015">
    <property type="entry name" value="Laminin_IV_B"/>
</dbReference>
<dbReference type="PROSITE" id="PS50027">
    <property type="entry name" value="EGF_LAM_2"/>
    <property type="match status" value="10"/>
</dbReference>
<feature type="disulfide bond" evidence="12">
    <location>
        <begin position="1214"/>
        <end position="1223"/>
    </location>
</feature>
<organism evidence="19 20">
    <name type="scientific">Umbra pygmaea</name>
    <name type="common">Eastern mudminnow</name>
    <dbReference type="NCBI Taxonomy" id="75934"/>
    <lineage>
        <taxon>Eukaryota</taxon>
        <taxon>Metazoa</taxon>
        <taxon>Chordata</taxon>
        <taxon>Craniata</taxon>
        <taxon>Vertebrata</taxon>
        <taxon>Euteleostomi</taxon>
        <taxon>Actinopterygii</taxon>
        <taxon>Neopterygii</taxon>
        <taxon>Teleostei</taxon>
        <taxon>Protacanthopterygii</taxon>
        <taxon>Esociformes</taxon>
        <taxon>Umbridae</taxon>
        <taxon>Umbra</taxon>
    </lineage>
</organism>
<dbReference type="Gene3D" id="2.60.120.260">
    <property type="entry name" value="Galactose-binding domain-like"/>
    <property type="match status" value="1"/>
</dbReference>
<name>A0ABD0WAG0_UMBPY</name>
<feature type="disulfide bond" evidence="12">
    <location>
        <begin position="358"/>
        <end position="367"/>
    </location>
</feature>
<gene>
    <name evidence="19" type="ORF">UPYG_G00268800</name>
</gene>
<evidence type="ECO:0000313" key="20">
    <source>
        <dbReference type="Proteomes" id="UP001557470"/>
    </source>
</evidence>
<dbReference type="SMART" id="SM00180">
    <property type="entry name" value="EGF_Lam"/>
    <property type="match status" value="13"/>
</dbReference>
<feature type="coiled-coil region" evidence="13">
    <location>
        <begin position="1475"/>
        <end position="1534"/>
    </location>
</feature>
<comment type="caution">
    <text evidence="12">Lacks conserved residue(s) required for the propagation of feature annotation.</text>
</comment>
<dbReference type="SMART" id="SM00181">
    <property type="entry name" value="EGF"/>
    <property type="match status" value="11"/>
</dbReference>
<feature type="disulfide bond" evidence="12">
    <location>
        <begin position="1060"/>
        <end position="1069"/>
    </location>
</feature>
<feature type="domain" description="Laminin EGF-like" evidence="16">
    <location>
        <begin position="391"/>
        <end position="442"/>
    </location>
</feature>
<dbReference type="PANTHER" id="PTHR10574:SF279">
    <property type="entry name" value="LAMININ SUBUNIT BETA 4"/>
    <property type="match status" value="1"/>
</dbReference>
<dbReference type="Pfam" id="PF21199">
    <property type="entry name" value="LAMININ_IV_B"/>
    <property type="match status" value="1"/>
</dbReference>
<dbReference type="FunFam" id="2.10.25.10:FF:000011">
    <property type="entry name" value="Cadherin EGF LAG seven-pass G-type receptor"/>
    <property type="match status" value="2"/>
</dbReference>
<feature type="domain" description="Laminin EGF-like" evidence="16">
    <location>
        <begin position="1193"/>
        <end position="1242"/>
    </location>
</feature>
<keyword evidence="9 12" id="KW-1015">Disulfide bond</keyword>
<keyword evidence="3" id="KW-0272">Extracellular matrix</keyword>
<feature type="disulfide bond" evidence="12">
    <location>
        <begin position="478"/>
        <end position="492"/>
    </location>
</feature>
<keyword evidence="5" id="KW-0677">Repeat</keyword>
<feature type="chain" id="PRO_5044798504" description="Laminin subunit beta-4" evidence="15">
    <location>
        <begin position="17"/>
        <end position="1817"/>
    </location>
</feature>
<keyword evidence="7" id="KW-0130">Cell adhesion</keyword>
<dbReference type="InterPro" id="IPR008211">
    <property type="entry name" value="Laminin_N"/>
</dbReference>
<feature type="disulfide bond" evidence="12">
    <location>
        <begin position="1193"/>
        <end position="1205"/>
    </location>
</feature>
<evidence type="ECO:0000256" key="14">
    <source>
        <dbReference type="SAM" id="MobiDB-lite"/>
    </source>
</evidence>
<feature type="domain" description="Laminin EGF-like" evidence="16">
    <location>
        <begin position="883"/>
        <end position="928"/>
    </location>
</feature>
<keyword evidence="4 15" id="KW-0732">Signal</keyword>
<feature type="coiled-coil region" evidence="13">
    <location>
        <begin position="1701"/>
        <end position="1804"/>
    </location>
</feature>
<feature type="disulfide bond" evidence="12">
    <location>
        <begin position="856"/>
        <end position="865"/>
    </location>
</feature>
<dbReference type="Pfam" id="PF00055">
    <property type="entry name" value="Laminin_N"/>
    <property type="match status" value="1"/>
</dbReference>
<accession>A0ABD0WAG0</accession>
<keyword evidence="8 13" id="KW-0175">Coiled coil</keyword>
<reference evidence="19 20" key="1">
    <citation type="submission" date="2024-06" db="EMBL/GenBank/DDBJ databases">
        <authorList>
            <person name="Pan Q."/>
            <person name="Wen M."/>
            <person name="Jouanno E."/>
            <person name="Zahm M."/>
            <person name="Klopp C."/>
            <person name="Cabau C."/>
            <person name="Louis A."/>
            <person name="Berthelot C."/>
            <person name="Parey E."/>
            <person name="Roest Crollius H."/>
            <person name="Montfort J."/>
            <person name="Robinson-Rechavi M."/>
            <person name="Bouchez O."/>
            <person name="Lampietro C."/>
            <person name="Lopez Roques C."/>
            <person name="Donnadieu C."/>
            <person name="Postlethwait J."/>
            <person name="Bobe J."/>
            <person name="Verreycken H."/>
            <person name="Guiguen Y."/>
        </authorList>
    </citation>
    <scope>NUCLEOTIDE SEQUENCE [LARGE SCALE GENOMIC DNA]</scope>
    <source>
        <strain evidence="19">Up_M1</strain>
        <tissue evidence="19">Testis</tissue>
    </source>
</reference>
<feature type="domain" description="Laminin EGF-like" evidence="16">
    <location>
        <begin position="328"/>
        <end position="390"/>
    </location>
</feature>
<evidence type="ECO:0000256" key="5">
    <source>
        <dbReference type="ARBA" id="ARBA00022737"/>
    </source>
</evidence>
<dbReference type="SMART" id="SM00136">
    <property type="entry name" value="LamNT"/>
    <property type="match status" value="1"/>
</dbReference>
<dbReference type="GO" id="GO:0005604">
    <property type="term" value="C:basement membrane"/>
    <property type="evidence" value="ECO:0007669"/>
    <property type="project" value="UniProtKB-SubCell"/>
</dbReference>
<dbReference type="InterPro" id="IPR002049">
    <property type="entry name" value="LE_dom"/>
</dbReference>
<evidence type="ECO:0000256" key="3">
    <source>
        <dbReference type="ARBA" id="ARBA00022530"/>
    </source>
</evidence>
<dbReference type="InterPro" id="IPR056860">
    <property type="entry name" value="LAMB4_dom"/>
</dbReference>
<keyword evidence="10" id="KW-0325">Glycoprotein</keyword>